<dbReference type="GO" id="GO:0016020">
    <property type="term" value="C:membrane"/>
    <property type="evidence" value="ECO:0007669"/>
    <property type="project" value="UniProtKB-SubCell"/>
</dbReference>
<name>A0A918KN92_9PROT</name>
<dbReference type="Pfam" id="PF00892">
    <property type="entry name" value="EamA"/>
    <property type="match status" value="2"/>
</dbReference>
<keyword evidence="2 5" id="KW-0812">Transmembrane</keyword>
<evidence type="ECO:0000256" key="5">
    <source>
        <dbReference type="SAM" id="Phobius"/>
    </source>
</evidence>
<evidence type="ECO:0000256" key="4">
    <source>
        <dbReference type="ARBA" id="ARBA00023136"/>
    </source>
</evidence>
<accession>A0A918KN92</accession>
<dbReference type="InterPro" id="IPR000620">
    <property type="entry name" value="EamA_dom"/>
</dbReference>
<gene>
    <name evidence="7" type="ORF">GCM10011309_16500</name>
</gene>
<dbReference type="RefSeq" id="WP_189584214.1">
    <property type="nucleotide sequence ID" value="NZ_BMYV01000002.1"/>
</dbReference>
<comment type="caution">
    <text evidence="7">The sequence shown here is derived from an EMBL/GenBank/DDBJ whole genome shotgun (WGS) entry which is preliminary data.</text>
</comment>
<feature type="transmembrane region" description="Helical" evidence="5">
    <location>
        <begin position="36"/>
        <end position="55"/>
    </location>
</feature>
<feature type="transmembrane region" description="Helical" evidence="5">
    <location>
        <begin position="256"/>
        <end position="275"/>
    </location>
</feature>
<feature type="transmembrane region" description="Helical" evidence="5">
    <location>
        <begin position="169"/>
        <end position="187"/>
    </location>
</feature>
<organism evidence="7 8">
    <name type="scientific">Litorimonas cladophorae</name>
    <dbReference type="NCBI Taxonomy" id="1220491"/>
    <lineage>
        <taxon>Bacteria</taxon>
        <taxon>Pseudomonadati</taxon>
        <taxon>Pseudomonadota</taxon>
        <taxon>Alphaproteobacteria</taxon>
        <taxon>Maricaulales</taxon>
        <taxon>Robiginitomaculaceae</taxon>
    </lineage>
</organism>
<feature type="transmembrane region" description="Helical" evidence="5">
    <location>
        <begin position="62"/>
        <end position="80"/>
    </location>
</feature>
<protein>
    <submittedName>
        <fullName evidence="7">Membrane protein</fullName>
    </submittedName>
</protein>
<feature type="domain" description="EamA" evidence="6">
    <location>
        <begin position="3"/>
        <end position="128"/>
    </location>
</feature>
<dbReference type="EMBL" id="BMYV01000002">
    <property type="protein sequence ID" value="GGX67473.1"/>
    <property type="molecule type" value="Genomic_DNA"/>
</dbReference>
<reference evidence="7 8" key="1">
    <citation type="journal article" date="2014" name="Int. J. Syst. Evol. Microbiol.">
        <title>Complete genome sequence of Corynebacterium casei LMG S-19264T (=DSM 44701T), isolated from a smear-ripened cheese.</title>
        <authorList>
            <consortium name="US DOE Joint Genome Institute (JGI-PGF)"/>
            <person name="Walter F."/>
            <person name="Albersmeier A."/>
            <person name="Kalinowski J."/>
            <person name="Ruckert C."/>
        </authorList>
    </citation>
    <scope>NUCLEOTIDE SEQUENCE [LARGE SCALE GENOMIC DNA]</scope>
    <source>
        <strain evidence="7 8">KCTC 23968</strain>
    </source>
</reference>
<keyword evidence="3 5" id="KW-1133">Transmembrane helix</keyword>
<evidence type="ECO:0000256" key="1">
    <source>
        <dbReference type="ARBA" id="ARBA00004141"/>
    </source>
</evidence>
<dbReference type="SUPFAM" id="SSF103481">
    <property type="entry name" value="Multidrug resistance efflux transporter EmrE"/>
    <property type="match status" value="2"/>
</dbReference>
<feature type="transmembrane region" description="Helical" evidence="5">
    <location>
        <begin position="116"/>
        <end position="133"/>
    </location>
</feature>
<dbReference type="Proteomes" id="UP000600865">
    <property type="component" value="Unassembled WGS sequence"/>
</dbReference>
<dbReference type="PANTHER" id="PTHR32322:SF9">
    <property type="entry name" value="AMINO-ACID METABOLITE EFFLUX PUMP-RELATED"/>
    <property type="match status" value="1"/>
</dbReference>
<feature type="transmembrane region" description="Helical" evidence="5">
    <location>
        <begin position="230"/>
        <end position="250"/>
    </location>
</feature>
<dbReference type="AlphaFoldDB" id="A0A918KN92"/>
<dbReference type="InterPro" id="IPR050638">
    <property type="entry name" value="AA-Vitamin_Transporters"/>
</dbReference>
<dbReference type="PANTHER" id="PTHR32322">
    <property type="entry name" value="INNER MEMBRANE TRANSPORTER"/>
    <property type="match status" value="1"/>
</dbReference>
<keyword evidence="8" id="KW-1185">Reference proteome</keyword>
<comment type="subcellular location">
    <subcellularLocation>
        <location evidence="1">Membrane</location>
        <topology evidence="1">Multi-pass membrane protein</topology>
    </subcellularLocation>
</comment>
<feature type="domain" description="EamA" evidence="6">
    <location>
        <begin position="139"/>
        <end position="271"/>
    </location>
</feature>
<evidence type="ECO:0000313" key="8">
    <source>
        <dbReference type="Proteomes" id="UP000600865"/>
    </source>
</evidence>
<feature type="transmembrane region" description="Helical" evidence="5">
    <location>
        <begin position="199"/>
        <end position="218"/>
    </location>
</feature>
<evidence type="ECO:0000313" key="7">
    <source>
        <dbReference type="EMBL" id="GGX67473.1"/>
    </source>
</evidence>
<feature type="transmembrane region" description="Helical" evidence="5">
    <location>
        <begin position="86"/>
        <end position="104"/>
    </location>
</feature>
<evidence type="ECO:0000256" key="3">
    <source>
        <dbReference type="ARBA" id="ARBA00022989"/>
    </source>
</evidence>
<dbReference type="InterPro" id="IPR037185">
    <property type="entry name" value="EmrE-like"/>
</dbReference>
<evidence type="ECO:0000256" key="2">
    <source>
        <dbReference type="ARBA" id="ARBA00022692"/>
    </source>
</evidence>
<sequence>MRVALLTLVVLIAFAGNSILARLALSGGDIGPWSFSLIRFVSGAGVLLILAKPLASWRSGHWGAALALCAYGVFFSYAYLKLATGTGALLLFASVQLTMLIIAFSRGERLRLSQTLGLALAVAGLIYLLSPGLDAPSPIGAVLMAASGIGWGIYSVLGKSEGDPVARTSGNFARAAILLLLATPIFLTMSPESIPAPDGIGLAVLSGTLTSGLGYALWYRVLRDLSVTTASISQLSVPVIAAIGGALLVLEPVTLSFALACATVLIGVGLATVNVRKPS</sequence>
<keyword evidence="4 5" id="KW-0472">Membrane</keyword>
<evidence type="ECO:0000259" key="6">
    <source>
        <dbReference type="Pfam" id="PF00892"/>
    </source>
</evidence>
<feature type="transmembrane region" description="Helical" evidence="5">
    <location>
        <begin position="139"/>
        <end position="157"/>
    </location>
</feature>
<proteinExistence type="predicted"/>